<protein>
    <submittedName>
        <fullName evidence="3">LysM peptidoglycan-binding domain-containing protein</fullName>
    </submittedName>
</protein>
<dbReference type="SUPFAM" id="SSF54106">
    <property type="entry name" value="LysM domain"/>
    <property type="match status" value="1"/>
</dbReference>
<reference evidence="3 4" key="1">
    <citation type="submission" date="2020-08" db="EMBL/GenBank/DDBJ databases">
        <title>Genome public.</title>
        <authorList>
            <person name="Liu C."/>
            <person name="Sun Q."/>
        </authorList>
    </citation>
    <scope>NUCLEOTIDE SEQUENCE [LARGE SCALE GENOMIC DNA]</scope>
    <source>
        <strain evidence="3 4">BX0805</strain>
    </source>
</reference>
<keyword evidence="4" id="KW-1185">Reference proteome</keyword>
<proteinExistence type="predicted"/>
<comment type="caution">
    <text evidence="3">The sequence shown here is derived from an EMBL/GenBank/DDBJ whole genome shotgun (WGS) entry which is preliminary data.</text>
</comment>
<dbReference type="EMBL" id="JACOQH010000001">
    <property type="protein sequence ID" value="MBC5752495.1"/>
    <property type="molecule type" value="Genomic_DNA"/>
</dbReference>
<feature type="region of interest" description="Disordered" evidence="1">
    <location>
        <begin position="62"/>
        <end position="126"/>
    </location>
</feature>
<sequence length="146" mass="16152">MTANCTGIIHVVKEGDTLYKIGKMHGVSVSALMYANPYVNIYNLQVGDELCVPVYNMSWNGGKEPRTGANAGQPQNMQSGGTMQQPQNMQSGETMQQPQNMQGGGTMQRPQSRVMAEEAVEEQESPEIMRMQGSRLEYEIMDDSEL</sequence>
<feature type="compositionally biased region" description="Polar residues" evidence="1">
    <location>
        <begin position="70"/>
        <end position="101"/>
    </location>
</feature>
<name>A0ABR7I6G1_9FIRM</name>
<dbReference type="SMART" id="SM00257">
    <property type="entry name" value="LysM"/>
    <property type="match status" value="1"/>
</dbReference>
<evidence type="ECO:0000313" key="4">
    <source>
        <dbReference type="Proteomes" id="UP000621540"/>
    </source>
</evidence>
<dbReference type="InterPro" id="IPR036779">
    <property type="entry name" value="LysM_dom_sf"/>
</dbReference>
<dbReference type="Gene3D" id="3.10.350.10">
    <property type="entry name" value="LysM domain"/>
    <property type="match status" value="1"/>
</dbReference>
<dbReference type="CDD" id="cd00118">
    <property type="entry name" value="LysM"/>
    <property type="match status" value="1"/>
</dbReference>
<dbReference type="Pfam" id="PF01476">
    <property type="entry name" value="LysM"/>
    <property type="match status" value="1"/>
</dbReference>
<dbReference type="Proteomes" id="UP000621540">
    <property type="component" value="Unassembled WGS sequence"/>
</dbReference>
<accession>A0ABR7I6G1</accession>
<dbReference type="PROSITE" id="PS51782">
    <property type="entry name" value="LYSM"/>
    <property type="match status" value="1"/>
</dbReference>
<dbReference type="InterPro" id="IPR018392">
    <property type="entry name" value="LysM"/>
</dbReference>
<gene>
    <name evidence="3" type="ORF">H8Z76_00390</name>
</gene>
<organism evidence="3 4">
    <name type="scientific">Roseburia yibonii</name>
    <dbReference type="NCBI Taxonomy" id="2763063"/>
    <lineage>
        <taxon>Bacteria</taxon>
        <taxon>Bacillati</taxon>
        <taxon>Bacillota</taxon>
        <taxon>Clostridia</taxon>
        <taxon>Lachnospirales</taxon>
        <taxon>Lachnospiraceae</taxon>
        <taxon>Roseburia</taxon>
    </lineage>
</organism>
<evidence type="ECO:0000313" key="3">
    <source>
        <dbReference type="EMBL" id="MBC5752495.1"/>
    </source>
</evidence>
<evidence type="ECO:0000256" key="1">
    <source>
        <dbReference type="SAM" id="MobiDB-lite"/>
    </source>
</evidence>
<evidence type="ECO:0000259" key="2">
    <source>
        <dbReference type="PROSITE" id="PS51782"/>
    </source>
</evidence>
<feature type="domain" description="LysM" evidence="2">
    <location>
        <begin position="8"/>
        <end position="52"/>
    </location>
</feature>